<keyword evidence="1" id="KW-0732">Signal</keyword>
<feature type="signal peptide" evidence="1">
    <location>
        <begin position="1"/>
        <end position="22"/>
    </location>
</feature>
<evidence type="ECO:0000313" key="3">
    <source>
        <dbReference type="Proteomes" id="UP000799640"/>
    </source>
</evidence>
<proteinExistence type="predicted"/>
<reference evidence="2" key="1">
    <citation type="journal article" date="2020" name="Stud. Mycol.">
        <title>101 Dothideomycetes genomes: a test case for predicting lifestyles and emergence of pathogens.</title>
        <authorList>
            <person name="Haridas S."/>
            <person name="Albert R."/>
            <person name="Binder M."/>
            <person name="Bloem J."/>
            <person name="Labutti K."/>
            <person name="Salamov A."/>
            <person name="Andreopoulos B."/>
            <person name="Baker S."/>
            <person name="Barry K."/>
            <person name="Bills G."/>
            <person name="Bluhm B."/>
            <person name="Cannon C."/>
            <person name="Castanera R."/>
            <person name="Culley D."/>
            <person name="Daum C."/>
            <person name="Ezra D."/>
            <person name="Gonzalez J."/>
            <person name="Henrissat B."/>
            <person name="Kuo A."/>
            <person name="Liang C."/>
            <person name="Lipzen A."/>
            <person name="Lutzoni F."/>
            <person name="Magnuson J."/>
            <person name="Mondo S."/>
            <person name="Nolan M."/>
            <person name="Ohm R."/>
            <person name="Pangilinan J."/>
            <person name="Park H.-J."/>
            <person name="Ramirez L."/>
            <person name="Alfaro M."/>
            <person name="Sun H."/>
            <person name="Tritt A."/>
            <person name="Yoshinaga Y."/>
            <person name="Zwiers L.-H."/>
            <person name="Turgeon B."/>
            <person name="Goodwin S."/>
            <person name="Spatafora J."/>
            <person name="Crous P."/>
            <person name="Grigoriev I."/>
        </authorList>
    </citation>
    <scope>NUCLEOTIDE SEQUENCE</scope>
    <source>
        <strain evidence="2">CBS 262.69</strain>
    </source>
</reference>
<dbReference type="EMBL" id="ML996696">
    <property type="protein sequence ID" value="KAF2399898.1"/>
    <property type="molecule type" value="Genomic_DNA"/>
</dbReference>
<name>A0A6G1HV16_9PEZI</name>
<evidence type="ECO:0000256" key="1">
    <source>
        <dbReference type="SAM" id="SignalP"/>
    </source>
</evidence>
<dbReference type="AlphaFoldDB" id="A0A6G1HV16"/>
<feature type="chain" id="PRO_5026003562" evidence="1">
    <location>
        <begin position="23"/>
        <end position="190"/>
    </location>
</feature>
<keyword evidence="3" id="KW-1185">Reference proteome</keyword>
<accession>A0A6G1HV16</accession>
<protein>
    <submittedName>
        <fullName evidence="2">Uncharacterized protein</fullName>
    </submittedName>
</protein>
<evidence type="ECO:0000313" key="2">
    <source>
        <dbReference type="EMBL" id="KAF2399898.1"/>
    </source>
</evidence>
<gene>
    <name evidence="2" type="ORF">EJ06DRAFT_38601</name>
</gene>
<organism evidence="2 3">
    <name type="scientific">Trichodelitschia bisporula</name>
    <dbReference type="NCBI Taxonomy" id="703511"/>
    <lineage>
        <taxon>Eukaryota</taxon>
        <taxon>Fungi</taxon>
        <taxon>Dikarya</taxon>
        <taxon>Ascomycota</taxon>
        <taxon>Pezizomycotina</taxon>
        <taxon>Dothideomycetes</taxon>
        <taxon>Dothideomycetes incertae sedis</taxon>
        <taxon>Phaeotrichales</taxon>
        <taxon>Phaeotrichaceae</taxon>
        <taxon>Trichodelitschia</taxon>
    </lineage>
</organism>
<sequence length="190" mass="20529">MPGGAWAVWACRMLGSVGEVVGVCFALDCRWILRLDGCDGGAVGAMEGTECLVGVWTSLGPDPSADGTFREAARRAGVSRVAPQGSAGEVARGGFWISKDASWSWASLLLPYRSPSLAADESEREDNAGPAVVAWPNGNWKSYFGPCSGIVWMMQCHAWLRVLMGACFLCFATFDEVQRRKRENPWSCEA</sequence>
<dbReference type="Proteomes" id="UP000799640">
    <property type="component" value="Unassembled WGS sequence"/>
</dbReference>